<dbReference type="InterPro" id="IPR012338">
    <property type="entry name" value="Beta-lactam/transpept-like"/>
</dbReference>
<sequence>MPGAAVAVGMGGQLAEAATGVINLDTGVEATADSLFQIGSVTKVWTAALVMQLVGEGAVDLDEPVRKYLPEFGVLDAAASESITVRQLLSHTGGFDGDLFEDTGRGDDAVAKFVAFTRGNARQVSGPGELFSYCNAGYCALGALVAELRGRTWEAAMRELLIEPLGARHMALYAEEAIMFRAAVGHVGEPLRVSPRRQLPQANAPAGSTPSAAPRDLVRFGRMLLADGVAADGTRVLPAGTFTEMCRPQVTLPRLGERYTAAWGLGLMLFDWDGRPVVGHDGSTPGQSTTWRIVPDHGLVLAVHANGGHASAFIDEVLAEILSSAAGIRLPSRVLPPHTPVPFRPETYAGSYSVPSVTYEVKADADGLEITDIPHGLAAQFGESVTTARYVHAGDNRFVGVEPDEGLHPLIAFLQDGRFLYNLRAVPRVTD</sequence>
<comment type="caution">
    <text evidence="2">The sequence shown here is derived from an EMBL/GenBank/DDBJ whole genome shotgun (WGS) entry which is preliminary data.</text>
</comment>
<protein>
    <submittedName>
        <fullName evidence="2">Serine hydrolase</fullName>
    </submittedName>
</protein>
<dbReference type="Gene3D" id="3.40.710.10">
    <property type="entry name" value="DD-peptidase/beta-lactamase superfamily"/>
    <property type="match status" value="1"/>
</dbReference>
<name>A0A9W6MH95_9ACTN</name>
<dbReference type="GO" id="GO:0016787">
    <property type="term" value="F:hydrolase activity"/>
    <property type="evidence" value="ECO:0007669"/>
    <property type="project" value="UniProtKB-KW"/>
</dbReference>
<evidence type="ECO:0000313" key="2">
    <source>
        <dbReference type="EMBL" id="GLK14006.1"/>
    </source>
</evidence>
<dbReference type="PANTHER" id="PTHR43283">
    <property type="entry name" value="BETA-LACTAMASE-RELATED"/>
    <property type="match status" value="1"/>
</dbReference>
<keyword evidence="3" id="KW-1185">Reference proteome</keyword>
<feature type="domain" description="Beta-lactamase-related" evidence="1">
    <location>
        <begin position="1"/>
        <end position="311"/>
    </location>
</feature>
<accession>A0A9W6MH95</accession>
<dbReference type="PANTHER" id="PTHR43283:SF3">
    <property type="entry name" value="BETA-LACTAMASE FAMILY PROTEIN (AFU_ORTHOLOGUE AFUA_5G07500)"/>
    <property type="match status" value="1"/>
</dbReference>
<dbReference type="Pfam" id="PF00144">
    <property type="entry name" value="Beta-lactamase"/>
    <property type="match status" value="1"/>
</dbReference>
<gene>
    <name evidence="2" type="primary">ampC_3</name>
    <name evidence="2" type="ORF">GCM10017600_74180</name>
</gene>
<evidence type="ECO:0000259" key="1">
    <source>
        <dbReference type="Pfam" id="PF00144"/>
    </source>
</evidence>
<dbReference type="Proteomes" id="UP001143474">
    <property type="component" value="Unassembled WGS sequence"/>
</dbReference>
<dbReference type="EMBL" id="BSEV01000027">
    <property type="protein sequence ID" value="GLK14006.1"/>
    <property type="molecule type" value="Genomic_DNA"/>
</dbReference>
<reference evidence="2" key="1">
    <citation type="journal article" date="2014" name="Int. J. Syst. Evol. Microbiol.">
        <title>Complete genome sequence of Corynebacterium casei LMG S-19264T (=DSM 44701T), isolated from a smear-ripened cheese.</title>
        <authorList>
            <consortium name="US DOE Joint Genome Institute (JGI-PGF)"/>
            <person name="Walter F."/>
            <person name="Albersmeier A."/>
            <person name="Kalinowski J."/>
            <person name="Ruckert C."/>
        </authorList>
    </citation>
    <scope>NUCLEOTIDE SEQUENCE</scope>
    <source>
        <strain evidence="2">VKM Ac-2007</strain>
    </source>
</reference>
<proteinExistence type="predicted"/>
<dbReference type="InterPro" id="IPR001466">
    <property type="entry name" value="Beta-lactam-related"/>
</dbReference>
<evidence type="ECO:0000313" key="3">
    <source>
        <dbReference type="Proteomes" id="UP001143474"/>
    </source>
</evidence>
<keyword evidence="2" id="KW-0378">Hydrolase</keyword>
<reference evidence="2" key="2">
    <citation type="submission" date="2023-01" db="EMBL/GenBank/DDBJ databases">
        <authorList>
            <person name="Sun Q."/>
            <person name="Evtushenko L."/>
        </authorList>
    </citation>
    <scope>NUCLEOTIDE SEQUENCE</scope>
    <source>
        <strain evidence="2">VKM Ac-2007</strain>
    </source>
</reference>
<dbReference type="AlphaFoldDB" id="A0A9W6MH95"/>
<dbReference type="InterPro" id="IPR050789">
    <property type="entry name" value="Diverse_Enzym_Activities"/>
</dbReference>
<dbReference type="SUPFAM" id="SSF56601">
    <property type="entry name" value="beta-lactamase/transpeptidase-like"/>
    <property type="match status" value="1"/>
</dbReference>
<organism evidence="2 3">
    <name type="scientific">Streptosporangium carneum</name>
    <dbReference type="NCBI Taxonomy" id="47481"/>
    <lineage>
        <taxon>Bacteria</taxon>
        <taxon>Bacillati</taxon>
        <taxon>Actinomycetota</taxon>
        <taxon>Actinomycetes</taxon>
        <taxon>Streptosporangiales</taxon>
        <taxon>Streptosporangiaceae</taxon>
        <taxon>Streptosporangium</taxon>
    </lineage>
</organism>